<sequence>MAELGQTTDPKALIPGDPPSIYENARVLGARANSAGAVGDALKRIDTGGWHGPASDRFHEDHQTEVPRWLQADDSLDNAAQALTAYADTLAWAQGQAGEAITQWQHGDTATEQAKQVYDRAVADAQTRTRANAERGDPTVVQPPAFTDPGEAQRQAARDILNRARQQLAEAGDRCTAALRIEATLAPQDSRKQADANFYGGIWDSISGAGEALWGAISDPGGTVAAMAHNVMHPVETFKAITAWDDWANGHGDRALGKITGGLFLGLGSGKLLKDLVGRKHHDTDTPAEHRPGTPAGTPEARVERVQQGITDNRGNLLGVEDSKGVRLIDEAQLNQVRQHFHDNLGAPTKVYETPKGTVEFWEISTDPKQQVVYRTYSGSGGATIDINGVSGVDMKRFHIK</sequence>
<evidence type="ECO:0000313" key="5">
    <source>
        <dbReference type="Proteomes" id="UP000014137"/>
    </source>
</evidence>
<dbReference type="OrthoDB" id="5194739at2"/>
<feature type="domain" description="Putative T7SS secretion signal" evidence="2">
    <location>
        <begin position="3"/>
        <end position="188"/>
    </location>
</feature>
<dbReference type="InterPro" id="IPR049082">
    <property type="entry name" value="T7SS_signal"/>
</dbReference>
<evidence type="ECO:0000259" key="2">
    <source>
        <dbReference type="Pfam" id="PF21725"/>
    </source>
</evidence>
<accession>M2PLL6</accession>
<dbReference type="PATRIC" id="fig|1238180.3.peg.4881"/>
<feature type="region of interest" description="Disordered" evidence="1">
    <location>
        <begin position="281"/>
        <end position="301"/>
    </location>
</feature>
<dbReference type="EMBL" id="MUXN01000045">
    <property type="protein sequence ID" value="OOC00570.1"/>
    <property type="molecule type" value="Genomic_DNA"/>
</dbReference>
<dbReference type="Pfam" id="PF21725">
    <property type="entry name" value="T7SS_signal"/>
    <property type="match status" value="1"/>
</dbReference>
<name>M2PLL6_9PSEU</name>
<dbReference type="EMBL" id="ANMG01000047">
    <property type="protein sequence ID" value="EMD25398.1"/>
    <property type="molecule type" value="Genomic_DNA"/>
</dbReference>
<evidence type="ECO:0000313" key="3">
    <source>
        <dbReference type="EMBL" id="EMD25398.1"/>
    </source>
</evidence>
<evidence type="ECO:0000313" key="6">
    <source>
        <dbReference type="Proteomes" id="UP000188551"/>
    </source>
</evidence>
<protein>
    <recommendedName>
        <fullName evidence="2">Putative T7SS secretion signal domain-containing protein</fullName>
    </recommendedName>
</protein>
<dbReference type="Proteomes" id="UP000188551">
    <property type="component" value="Unassembled WGS sequence"/>
</dbReference>
<organism evidence="3 5">
    <name type="scientific">Amycolatopsis azurea DSM 43854</name>
    <dbReference type="NCBI Taxonomy" id="1238180"/>
    <lineage>
        <taxon>Bacteria</taxon>
        <taxon>Bacillati</taxon>
        <taxon>Actinomycetota</taxon>
        <taxon>Actinomycetes</taxon>
        <taxon>Pseudonocardiales</taxon>
        <taxon>Pseudonocardiaceae</taxon>
        <taxon>Amycolatopsis</taxon>
    </lineage>
</organism>
<dbReference type="AlphaFoldDB" id="M2PLL6"/>
<evidence type="ECO:0000313" key="4">
    <source>
        <dbReference type="EMBL" id="OOC00570.1"/>
    </source>
</evidence>
<keyword evidence="6" id="KW-1185">Reference proteome</keyword>
<comment type="caution">
    <text evidence="3">The sequence shown here is derived from an EMBL/GenBank/DDBJ whole genome shotgun (WGS) entry which is preliminary data.</text>
</comment>
<dbReference type="Proteomes" id="UP000014137">
    <property type="component" value="Unassembled WGS sequence"/>
</dbReference>
<feature type="compositionally biased region" description="Basic and acidic residues" evidence="1">
    <location>
        <begin position="281"/>
        <end position="292"/>
    </location>
</feature>
<evidence type="ECO:0000256" key="1">
    <source>
        <dbReference type="SAM" id="MobiDB-lite"/>
    </source>
</evidence>
<reference evidence="3 5" key="1">
    <citation type="submission" date="2012-10" db="EMBL/GenBank/DDBJ databases">
        <title>Genome assembly of Amycolatopsis azurea DSM 43854.</title>
        <authorList>
            <person name="Khatri I."/>
            <person name="Kaur I."/>
            <person name="Subramanian S."/>
            <person name="Mayilraj S."/>
        </authorList>
    </citation>
    <scope>NUCLEOTIDE SEQUENCE [LARGE SCALE GENOMIC DNA]</scope>
    <source>
        <strain evidence="3 5">DSM 43854</strain>
    </source>
</reference>
<gene>
    <name evidence="4" type="ORF">B0293_42495</name>
    <name evidence="3" type="ORF">C791_4838</name>
</gene>
<dbReference type="RefSeq" id="WP_005160672.1">
    <property type="nucleotide sequence ID" value="NZ_ANMG01000047.1"/>
</dbReference>
<feature type="region of interest" description="Disordered" evidence="1">
    <location>
        <begin position="128"/>
        <end position="149"/>
    </location>
</feature>
<proteinExistence type="predicted"/>
<reference evidence="4 6" key="2">
    <citation type="submission" date="2017-02" db="EMBL/GenBank/DDBJ databases">
        <title>Amycolatopsis azurea DSM 43854 draft genome.</title>
        <authorList>
            <person name="Mayilraj S."/>
        </authorList>
    </citation>
    <scope>NUCLEOTIDE SEQUENCE [LARGE SCALE GENOMIC DNA]</scope>
    <source>
        <strain evidence="4 6">DSM 43854</strain>
    </source>
</reference>